<dbReference type="PROSITE" id="PS01031">
    <property type="entry name" value="SHSP"/>
    <property type="match status" value="1"/>
</dbReference>
<evidence type="ECO:0000256" key="3">
    <source>
        <dbReference type="RuleBase" id="RU003616"/>
    </source>
</evidence>
<accession>A0AA38VCY5</accession>
<dbReference type="Pfam" id="PF00011">
    <property type="entry name" value="HSP20"/>
    <property type="match status" value="1"/>
</dbReference>
<dbReference type="Proteomes" id="UP001174691">
    <property type="component" value="Unassembled WGS sequence"/>
</dbReference>
<dbReference type="InterPro" id="IPR031107">
    <property type="entry name" value="Small_HSP"/>
</dbReference>
<dbReference type="SUPFAM" id="SSF49764">
    <property type="entry name" value="HSP20-like chaperones"/>
    <property type="match status" value="1"/>
</dbReference>
<proteinExistence type="inferred from homology"/>
<dbReference type="CDD" id="cd06464">
    <property type="entry name" value="ACD_sHsps-like"/>
    <property type="match status" value="1"/>
</dbReference>
<dbReference type="PANTHER" id="PTHR11527">
    <property type="entry name" value="HEAT-SHOCK PROTEIN 20 FAMILY MEMBER"/>
    <property type="match status" value="1"/>
</dbReference>
<feature type="compositionally biased region" description="Low complexity" evidence="4">
    <location>
        <begin position="169"/>
        <end position="193"/>
    </location>
</feature>
<comment type="caution">
    <text evidence="6">The sequence shown here is derived from an EMBL/GenBank/DDBJ whole genome shotgun (WGS) entry which is preliminary data.</text>
</comment>
<feature type="region of interest" description="Disordered" evidence="4">
    <location>
        <begin position="169"/>
        <end position="199"/>
    </location>
</feature>
<evidence type="ECO:0000313" key="7">
    <source>
        <dbReference type="Proteomes" id="UP001174691"/>
    </source>
</evidence>
<keyword evidence="7" id="KW-1185">Reference proteome</keyword>
<feature type="region of interest" description="Disordered" evidence="4">
    <location>
        <begin position="12"/>
        <end position="55"/>
    </location>
</feature>
<evidence type="ECO:0000256" key="1">
    <source>
        <dbReference type="ARBA" id="ARBA00023016"/>
    </source>
</evidence>
<evidence type="ECO:0000313" key="6">
    <source>
        <dbReference type="EMBL" id="KAJ9130308.1"/>
    </source>
</evidence>
<organism evidence="6 7">
    <name type="scientific">Coniochaeta hoffmannii</name>
    <dbReference type="NCBI Taxonomy" id="91930"/>
    <lineage>
        <taxon>Eukaryota</taxon>
        <taxon>Fungi</taxon>
        <taxon>Dikarya</taxon>
        <taxon>Ascomycota</taxon>
        <taxon>Pezizomycotina</taxon>
        <taxon>Sordariomycetes</taxon>
        <taxon>Sordariomycetidae</taxon>
        <taxon>Coniochaetales</taxon>
        <taxon>Coniochaetaceae</taxon>
        <taxon>Coniochaeta</taxon>
    </lineage>
</organism>
<protein>
    <submittedName>
        <fullName evidence="6">HSP20-like chaperone</fullName>
    </submittedName>
</protein>
<evidence type="ECO:0000256" key="4">
    <source>
        <dbReference type="SAM" id="MobiDB-lite"/>
    </source>
</evidence>
<dbReference type="InterPro" id="IPR002068">
    <property type="entry name" value="A-crystallin/Hsp20_dom"/>
</dbReference>
<dbReference type="AlphaFoldDB" id="A0AA38VCY5"/>
<sequence>MSAYFTTHHFSPHWTTPRHPQADEAHLHPPPITTTITAPSIAPPHPASASEAPSPSYRHLTLDTLAHLLHDFHVQSSRSAGDRDPVTHRTVARPHFDLLENKTLYVIYGELAGLSRKDVEVEVNDHLFTITISGHLKRLAPQPAQREAGTAAAADDGVGVVHRDQVAQPAAAAGQVGGKAPEGAAAAAPTAEGDSGTEKVLDQDVHWHVTERKVGEFRRAFQFPIETVDMAAVSASMRDGLLCVTVPKKLAEKKEGAARKVEIA</sequence>
<reference evidence="6" key="1">
    <citation type="submission" date="2022-07" db="EMBL/GenBank/DDBJ databases">
        <title>Fungi with potential for degradation of polypropylene.</title>
        <authorList>
            <person name="Gostincar C."/>
        </authorList>
    </citation>
    <scope>NUCLEOTIDE SEQUENCE</scope>
    <source>
        <strain evidence="6">EXF-13287</strain>
    </source>
</reference>
<feature type="domain" description="SHSP" evidence="5">
    <location>
        <begin position="87"/>
        <end position="264"/>
    </location>
</feature>
<dbReference type="Gene3D" id="2.60.40.790">
    <property type="match status" value="1"/>
</dbReference>
<dbReference type="EMBL" id="JANBVN010000276">
    <property type="protein sequence ID" value="KAJ9130308.1"/>
    <property type="molecule type" value="Genomic_DNA"/>
</dbReference>
<evidence type="ECO:0000256" key="2">
    <source>
        <dbReference type="PROSITE-ProRule" id="PRU00285"/>
    </source>
</evidence>
<evidence type="ECO:0000259" key="5">
    <source>
        <dbReference type="PROSITE" id="PS01031"/>
    </source>
</evidence>
<dbReference type="InterPro" id="IPR008978">
    <property type="entry name" value="HSP20-like_chaperone"/>
</dbReference>
<gene>
    <name evidence="6" type="ORF">NKR19_g9945</name>
</gene>
<comment type="similarity">
    <text evidence="2 3">Belongs to the small heat shock protein (HSP20) family.</text>
</comment>
<keyword evidence="1" id="KW-0346">Stress response</keyword>
<name>A0AA38VCY5_9PEZI</name>